<comment type="caution">
    <text evidence="1">The sequence shown here is derived from an EMBL/GenBank/DDBJ whole genome shotgun (WGS) entry which is preliminary data.</text>
</comment>
<reference evidence="1 2" key="1">
    <citation type="journal article" date="2022" name="Hortic Res">
        <title>A haplotype resolved chromosomal level avocado genome allows analysis of novel avocado genes.</title>
        <authorList>
            <person name="Nath O."/>
            <person name="Fletcher S.J."/>
            <person name="Hayward A."/>
            <person name="Shaw L.M."/>
            <person name="Masouleh A.K."/>
            <person name="Furtado A."/>
            <person name="Henry R.J."/>
            <person name="Mitter N."/>
        </authorList>
    </citation>
    <scope>NUCLEOTIDE SEQUENCE [LARGE SCALE GENOMIC DNA]</scope>
    <source>
        <strain evidence="2">cv. Hass</strain>
    </source>
</reference>
<accession>A0ACC2KBH3</accession>
<sequence>MRTKSSHSIFFSLIVLTFFFPHLIASDPQTNLIKLGCSQYNTTSPSSFFSDLNATFSNIRSQLISATFVTAQGNQIYTLFQCRPYLSTSDCLSCFSAAERQIRNCSARNGARVVYDGCYLRYESEDFFNQTTLAGNVLQCGGNRMASEKEFGAVVDGLLTDLCKAAPRIVGLSAAGKRAVGVGGEVVYGVAQCVETVGRSGCEACLRVAYRNVKACQPDVDGRAFDAGCFLRYSDTAFFGDNQTTDLAPFLQTNTGGSINKKAIIAGISGGSAFILLILMIILLGRLKKIRSTGERDTFGATELRGPKNYHYNDLKFATRNFNEKCKLGKGGFGDVYKGVLKNGNTVAVKKLMISQSLVVREHFESEVKLISNVNHRNLVRLLGCCNKGPELLLVYEYMANSSLDKFLFAPEYAINGQLSEKVDTYSYGVVVLEIISGRKCSHIKTEPVTQYLLEWAWRLYEEDLLMELLDESLNPNEYSADEVKKVIQIALMCLQSPASRPTMSEVVVLLLSRGGLGIRLNRPTFIDATNNRTFTRVYNVARTDTSTSAASSASNATVTISQLSAR</sequence>
<dbReference type="EMBL" id="CM056812">
    <property type="protein sequence ID" value="KAJ8618488.1"/>
    <property type="molecule type" value="Genomic_DNA"/>
</dbReference>
<keyword evidence="2" id="KW-1185">Reference proteome</keyword>
<evidence type="ECO:0000313" key="2">
    <source>
        <dbReference type="Proteomes" id="UP001234297"/>
    </source>
</evidence>
<name>A0ACC2KBH3_PERAE</name>
<gene>
    <name evidence="1" type="ORF">MRB53_014674</name>
</gene>
<dbReference type="Proteomes" id="UP001234297">
    <property type="component" value="Chromosome 4"/>
</dbReference>
<proteinExistence type="predicted"/>
<organism evidence="1 2">
    <name type="scientific">Persea americana</name>
    <name type="common">Avocado</name>
    <dbReference type="NCBI Taxonomy" id="3435"/>
    <lineage>
        <taxon>Eukaryota</taxon>
        <taxon>Viridiplantae</taxon>
        <taxon>Streptophyta</taxon>
        <taxon>Embryophyta</taxon>
        <taxon>Tracheophyta</taxon>
        <taxon>Spermatophyta</taxon>
        <taxon>Magnoliopsida</taxon>
        <taxon>Magnoliidae</taxon>
        <taxon>Laurales</taxon>
        <taxon>Lauraceae</taxon>
        <taxon>Persea</taxon>
    </lineage>
</organism>
<protein>
    <submittedName>
        <fullName evidence="1">Uncharacterized protein</fullName>
    </submittedName>
</protein>
<evidence type="ECO:0000313" key="1">
    <source>
        <dbReference type="EMBL" id="KAJ8618488.1"/>
    </source>
</evidence>